<dbReference type="GO" id="GO:0005829">
    <property type="term" value="C:cytosol"/>
    <property type="evidence" value="ECO:0007669"/>
    <property type="project" value="TreeGrafter"/>
</dbReference>
<dbReference type="PROSITE" id="PS50173">
    <property type="entry name" value="UMUC"/>
    <property type="match status" value="1"/>
</dbReference>
<evidence type="ECO:0000256" key="1">
    <source>
        <dbReference type="ARBA" id="ARBA00010945"/>
    </source>
</evidence>
<dbReference type="Gene3D" id="1.10.150.20">
    <property type="entry name" value="5' to 3' exonuclease, C-terminal subdomain"/>
    <property type="match status" value="1"/>
</dbReference>
<dbReference type="InterPro" id="IPR036775">
    <property type="entry name" value="DNA_pol_Y-fam_lit_finger_sf"/>
</dbReference>
<dbReference type="Gene3D" id="3.40.1170.60">
    <property type="match status" value="1"/>
</dbReference>
<evidence type="ECO:0000313" key="4">
    <source>
        <dbReference type="Proteomes" id="UP000514720"/>
    </source>
</evidence>
<dbReference type="AlphaFoldDB" id="A0A7L7KV51"/>
<organism evidence="3 4">
    <name type="scientific">Candidatus Xianfuyuplasma coldseepsis</name>
    <dbReference type="NCBI Taxonomy" id="2782163"/>
    <lineage>
        <taxon>Bacteria</taxon>
        <taxon>Bacillati</taxon>
        <taxon>Mycoplasmatota</taxon>
        <taxon>Mollicutes</taxon>
        <taxon>Candidatus Izemoplasmatales</taxon>
        <taxon>Candidatus Izemoplasmataceae</taxon>
        <taxon>Candidatus Xianfuyuplasma</taxon>
    </lineage>
</organism>
<evidence type="ECO:0000313" key="3">
    <source>
        <dbReference type="EMBL" id="QMS85874.1"/>
    </source>
</evidence>
<keyword evidence="4" id="KW-1185">Reference proteome</keyword>
<dbReference type="GO" id="GO:0003887">
    <property type="term" value="F:DNA-directed DNA polymerase activity"/>
    <property type="evidence" value="ECO:0007669"/>
    <property type="project" value="InterPro"/>
</dbReference>
<dbReference type="GO" id="GO:0006281">
    <property type="term" value="P:DNA repair"/>
    <property type="evidence" value="ECO:0007669"/>
    <property type="project" value="InterPro"/>
</dbReference>
<dbReference type="Proteomes" id="UP000514720">
    <property type="component" value="Chromosome"/>
</dbReference>
<dbReference type="InterPro" id="IPR043128">
    <property type="entry name" value="Rev_trsase/Diguanyl_cyclase"/>
</dbReference>
<dbReference type="GO" id="GO:0042276">
    <property type="term" value="P:error-prone translesion synthesis"/>
    <property type="evidence" value="ECO:0007669"/>
    <property type="project" value="TreeGrafter"/>
</dbReference>
<dbReference type="Gene3D" id="3.30.70.270">
    <property type="match status" value="1"/>
</dbReference>
<comment type="similarity">
    <text evidence="1">Belongs to the DNA polymerase type-Y family.</text>
</comment>
<dbReference type="SUPFAM" id="SSF100879">
    <property type="entry name" value="Lesion bypass DNA polymerase (Y-family), little finger domain"/>
    <property type="match status" value="1"/>
</dbReference>
<feature type="domain" description="UmuC" evidence="2">
    <location>
        <begin position="10"/>
        <end position="199"/>
    </location>
</feature>
<proteinExistence type="inferred from homology"/>
<dbReference type="InterPro" id="IPR053848">
    <property type="entry name" value="IMS_HHH_1"/>
</dbReference>
<reference evidence="3 4" key="1">
    <citation type="submission" date="2020-02" db="EMBL/GenBank/DDBJ databases">
        <authorList>
            <person name="Zheng R.K."/>
            <person name="Sun C.M."/>
        </authorList>
    </citation>
    <scope>NUCLEOTIDE SEQUENCE [LARGE SCALE GENOMIC DNA]</scope>
    <source>
        <strain evidence="4">zrk13</strain>
    </source>
</reference>
<evidence type="ECO:0000259" key="2">
    <source>
        <dbReference type="PROSITE" id="PS50173"/>
    </source>
</evidence>
<sequence length="423" mass="48435">MDQYRLYRNILCIDLKSFYASVECALRGLNPFTTPLVVADKSRSTGSVVLAVTPFLKRRGVKSRCRVFELPDDPRIIFAKPRMNKYLEVSTKIIEIYLKYVSFEDIHIYSVDEVFLDLTTYLTYYQKSDEEMAAIILKDIMDTTQIPATCGIGPNMLLSKIALDIESKKSPTFIAKWSYDDVPTKLWPISPLSEMWGIGRNMERNLNRLGLYSIGDIAHYPLEKLQRYFGIMGEELYHHAHGIDMSIINEKLVYKPVSKSVGHGQTLYHDYSGEEVTQIILEMTDDVVKRLRHGNKKAYTVNLGISYSRDTGGGGFNRQITLPFPTVNEAEVYNSCMMLFDEFYDGVSPIRKVTVRLSNLVEEYYIQLNLFKDMNQVIKDHKLHSSLDNIQFRYGKSAVLRASSLTENSTVKERTKMVGGHNA</sequence>
<dbReference type="KEGG" id="xcl:G4Z02_08980"/>
<gene>
    <name evidence="3" type="ORF">G4Z02_08980</name>
</gene>
<dbReference type="Pfam" id="PF21999">
    <property type="entry name" value="IMS_HHH_1"/>
    <property type="match status" value="1"/>
</dbReference>
<dbReference type="SUPFAM" id="SSF56672">
    <property type="entry name" value="DNA/RNA polymerases"/>
    <property type="match status" value="1"/>
</dbReference>
<dbReference type="PANTHER" id="PTHR11076">
    <property type="entry name" value="DNA REPAIR POLYMERASE UMUC / TRANSFERASE FAMILY MEMBER"/>
    <property type="match status" value="1"/>
</dbReference>
<dbReference type="GO" id="GO:0009432">
    <property type="term" value="P:SOS response"/>
    <property type="evidence" value="ECO:0007669"/>
    <property type="project" value="TreeGrafter"/>
</dbReference>
<dbReference type="Gene3D" id="3.30.1490.100">
    <property type="entry name" value="DNA polymerase, Y-family, little finger domain"/>
    <property type="match status" value="1"/>
</dbReference>
<name>A0A7L7KV51_9MOLU</name>
<accession>A0A7L7KV51</accession>
<dbReference type="Pfam" id="PF11799">
    <property type="entry name" value="IMS_C"/>
    <property type="match status" value="1"/>
</dbReference>
<dbReference type="GO" id="GO:0003684">
    <property type="term" value="F:damaged DNA binding"/>
    <property type="evidence" value="ECO:0007669"/>
    <property type="project" value="InterPro"/>
</dbReference>
<dbReference type="EMBL" id="CP048914">
    <property type="protein sequence ID" value="QMS85874.1"/>
    <property type="molecule type" value="Genomic_DNA"/>
</dbReference>
<dbReference type="PANTHER" id="PTHR11076:SF35">
    <property type="entry name" value="DNA REPAIR PROTEIN HOMOLOG YOBH"/>
    <property type="match status" value="1"/>
</dbReference>
<dbReference type="Pfam" id="PF00817">
    <property type="entry name" value="IMS"/>
    <property type="match status" value="1"/>
</dbReference>
<dbReference type="InterPro" id="IPR017961">
    <property type="entry name" value="DNA_pol_Y-fam_little_finger"/>
</dbReference>
<protein>
    <submittedName>
        <fullName evidence="3">Damage repair protein</fullName>
    </submittedName>
</protein>
<dbReference type="InterPro" id="IPR043502">
    <property type="entry name" value="DNA/RNA_pol_sf"/>
</dbReference>
<dbReference type="InterPro" id="IPR001126">
    <property type="entry name" value="UmuC"/>
</dbReference>
<dbReference type="CDD" id="cd01700">
    <property type="entry name" value="PolY_Pol_V_umuC"/>
    <property type="match status" value="1"/>
</dbReference>
<dbReference type="RefSeq" id="WP_258877686.1">
    <property type="nucleotide sequence ID" value="NZ_CP048914.1"/>
</dbReference>
<dbReference type="InterPro" id="IPR050116">
    <property type="entry name" value="DNA_polymerase-Y"/>
</dbReference>